<dbReference type="Pfam" id="PF04023">
    <property type="entry name" value="FeoA"/>
    <property type="match status" value="1"/>
</dbReference>
<keyword evidence="4" id="KW-1185">Reference proteome</keyword>
<dbReference type="EMBL" id="CP089982">
    <property type="protein sequence ID" value="WXA95039.1"/>
    <property type="molecule type" value="Genomic_DNA"/>
</dbReference>
<name>A0ABZ2K8S2_9BACT</name>
<keyword evidence="1" id="KW-0408">Iron</keyword>
<reference evidence="3 4" key="1">
    <citation type="submission" date="2021-12" db="EMBL/GenBank/DDBJ databases">
        <title>Discovery of the Pendulisporaceae a myxobacterial family with distinct sporulation behavior and unique specialized metabolism.</title>
        <authorList>
            <person name="Garcia R."/>
            <person name="Popoff A."/>
            <person name="Bader C.D."/>
            <person name="Loehr J."/>
            <person name="Walesch S."/>
            <person name="Walt C."/>
            <person name="Boldt J."/>
            <person name="Bunk B."/>
            <person name="Haeckl F.J.F.P.J."/>
            <person name="Gunesch A.P."/>
            <person name="Birkelbach J."/>
            <person name="Nuebel U."/>
            <person name="Pietschmann T."/>
            <person name="Bach T."/>
            <person name="Mueller R."/>
        </authorList>
    </citation>
    <scope>NUCLEOTIDE SEQUENCE [LARGE SCALE GENOMIC DNA]</scope>
    <source>
        <strain evidence="3 4">MSr12523</strain>
    </source>
</reference>
<protein>
    <submittedName>
        <fullName evidence="3">FeoA domain-containing protein</fullName>
    </submittedName>
</protein>
<organism evidence="3 4">
    <name type="scientific">Pendulispora brunnea</name>
    <dbReference type="NCBI Taxonomy" id="2905690"/>
    <lineage>
        <taxon>Bacteria</taxon>
        <taxon>Pseudomonadati</taxon>
        <taxon>Myxococcota</taxon>
        <taxon>Myxococcia</taxon>
        <taxon>Myxococcales</taxon>
        <taxon>Sorangiineae</taxon>
        <taxon>Pendulisporaceae</taxon>
        <taxon>Pendulispora</taxon>
    </lineage>
</organism>
<dbReference type="Proteomes" id="UP001379533">
    <property type="component" value="Chromosome"/>
</dbReference>
<proteinExistence type="predicted"/>
<feature type="domain" description="Ferrous iron transporter FeoA-like" evidence="2">
    <location>
        <begin position="7"/>
        <end position="80"/>
    </location>
</feature>
<dbReference type="InterPro" id="IPR007167">
    <property type="entry name" value="Fe-transptr_FeoA-like"/>
</dbReference>
<dbReference type="SMART" id="SM00899">
    <property type="entry name" value="FeoA"/>
    <property type="match status" value="1"/>
</dbReference>
<dbReference type="SUPFAM" id="SSF50037">
    <property type="entry name" value="C-terminal domain of transcriptional repressors"/>
    <property type="match status" value="1"/>
</dbReference>
<dbReference type="InterPro" id="IPR038157">
    <property type="entry name" value="FeoA_core_dom"/>
</dbReference>
<dbReference type="RefSeq" id="WP_394845649.1">
    <property type="nucleotide sequence ID" value="NZ_CP089982.1"/>
</dbReference>
<evidence type="ECO:0000313" key="4">
    <source>
        <dbReference type="Proteomes" id="UP001379533"/>
    </source>
</evidence>
<evidence type="ECO:0000256" key="1">
    <source>
        <dbReference type="ARBA" id="ARBA00023004"/>
    </source>
</evidence>
<accession>A0ABZ2K8S2</accession>
<evidence type="ECO:0000313" key="3">
    <source>
        <dbReference type="EMBL" id="WXA95039.1"/>
    </source>
</evidence>
<dbReference type="InterPro" id="IPR008988">
    <property type="entry name" value="Transcriptional_repressor_C"/>
</dbReference>
<sequence>MSVAPPLFLGETHVGVTVRVVALELEHDFVEWLRAVGIHEGVRVTVLRRALFGGPIHVRTGAGGEFALNRQLARSIRVEEAHP</sequence>
<evidence type="ECO:0000259" key="2">
    <source>
        <dbReference type="SMART" id="SM00899"/>
    </source>
</evidence>
<dbReference type="Gene3D" id="2.30.30.90">
    <property type="match status" value="1"/>
</dbReference>
<gene>
    <name evidence="3" type="ORF">LZC95_52540</name>
</gene>